<evidence type="ECO:0000313" key="1">
    <source>
        <dbReference type="EMBL" id="VAX25830.1"/>
    </source>
</evidence>
<dbReference type="AlphaFoldDB" id="A0A3B1CT31"/>
<protein>
    <recommendedName>
        <fullName evidence="2">Outer membrane protein beta-barrel domain-containing protein</fullName>
    </recommendedName>
</protein>
<reference evidence="1" key="1">
    <citation type="submission" date="2018-06" db="EMBL/GenBank/DDBJ databases">
        <authorList>
            <person name="Zhirakovskaya E."/>
        </authorList>
    </citation>
    <scope>NUCLEOTIDE SEQUENCE</scope>
</reference>
<sequence length="261" mass="28469">MKIVASAIAILIFAAGIGHAAEEVEEEKEFLPRVEFELNYWAAALDSTAKFNDEGQGTEFSMKDDLGMDDSGVPGFKFKLFTGPKSDIRFNIVSFGYSGDNQLSKQITFEGESYLAGTRIKSSLDVIYYGVGWAWRFIGDEDGTVKFGTLVELKGISMNASLEAPDLLQKGSASINALFPTFGLSFSAKAAEKLLIIAEATGISLGDSGYFVDADIGLRFYPIRNISVLGGYRIFNMDAKDSQNFFKFNMSGPYLGASARF</sequence>
<proteinExistence type="predicted"/>
<evidence type="ECO:0008006" key="2">
    <source>
        <dbReference type="Google" id="ProtNLM"/>
    </source>
</evidence>
<dbReference type="EMBL" id="UOGE01000111">
    <property type="protein sequence ID" value="VAX25830.1"/>
    <property type="molecule type" value="Genomic_DNA"/>
</dbReference>
<organism evidence="1">
    <name type="scientific">hydrothermal vent metagenome</name>
    <dbReference type="NCBI Taxonomy" id="652676"/>
    <lineage>
        <taxon>unclassified sequences</taxon>
        <taxon>metagenomes</taxon>
        <taxon>ecological metagenomes</taxon>
    </lineage>
</organism>
<name>A0A3B1CT31_9ZZZZ</name>
<accession>A0A3B1CT31</accession>
<gene>
    <name evidence="1" type="ORF">MNBD_NITROSPINAE02-173</name>
</gene>